<dbReference type="Gene3D" id="1.20.1060.20">
    <property type="match status" value="1"/>
</dbReference>
<comment type="subcellular location">
    <subcellularLocation>
        <location evidence="6">Cytoplasm</location>
    </subcellularLocation>
</comment>
<reference evidence="9" key="1">
    <citation type="submission" date="2020-02" db="EMBL/GenBank/DDBJ databases">
        <authorList>
            <person name="Meier V. D."/>
        </authorList>
    </citation>
    <scope>NUCLEOTIDE SEQUENCE</scope>
    <source>
        <strain evidence="9">AVDCRST_MAG87</strain>
    </source>
</reference>
<feature type="compositionally biased region" description="Acidic residues" evidence="7">
    <location>
        <begin position="1041"/>
        <end position="1055"/>
    </location>
</feature>
<gene>
    <name evidence="6" type="primary">smc</name>
    <name evidence="9" type="ORF">AVDCRST_MAG87-287</name>
</gene>
<comment type="similarity">
    <text evidence="6">Belongs to the SMC family.</text>
</comment>
<comment type="subunit">
    <text evidence="6">Homodimer.</text>
</comment>
<dbReference type="Gene3D" id="3.30.70.1620">
    <property type="match status" value="1"/>
</dbReference>
<evidence type="ECO:0000256" key="5">
    <source>
        <dbReference type="ARBA" id="ARBA00023125"/>
    </source>
</evidence>
<evidence type="ECO:0000256" key="6">
    <source>
        <dbReference type="HAMAP-Rule" id="MF_01894"/>
    </source>
</evidence>
<feature type="coiled-coil region" evidence="6">
    <location>
        <begin position="236"/>
        <end position="263"/>
    </location>
</feature>
<dbReference type="GO" id="GO:0007062">
    <property type="term" value="P:sister chromatid cohesion"/>
    <property type="evidence" value="ECO:0007669"/>
    <property type="project" value="InterPro"/>
</dbReference>
<dbReference type="GO" id="GO:0007059">
    <property type="term" value="P:chromosome segregation"/>
    <property type="evidence" value="ECO:0007669"/>
    <property type="project" value="UniProtKB-UniRule"/>
</dbReference>
<dbReference type="NCBIfam" id="TIGR02168">
    <property type="entry name" value="SMC_prok_B"/>
    <property type="match status" value="1"/>
</dbReference>
<dbReference type="Gene3D" id="3.40.50.300">
    <property type="entry name" value="P-loop containing nucleotide triphosphate hydrolases"/>
    <property type="match status" value="2"/>
</dbReference>
<dbReference type="SMART" id="SM00968">
    <property type="entry name" value="SMC_hinge"/>
    <property type="match status" value="1"/>
</dbReference>
<accession>A0A6J4UC33</accession>
<dbReference type="PANTHER" id="PTHR43977">
    <property type="entry name" value="STRUCTURAL MAINTENANCE OF CHROMOSOMES PROTEIN 3"/>
    <property type="match status" value="1"/>
</dbReference>
<keyword evidence="2 6" id="KW-0547">Nucleotide-binding</keyword>
<dbReference type="SUPFAM" id="SSF52540">
    <property type="entry name" value="P-loop containing nucleoside triphosphate hydrolases"/>
    <property type="match status" value="1"/>
</dbReference>
<keyword evidence="4 6" id="KW-0175">Coiled coil</keyword>
<dbReference type="HAMAP" id="MF_01894">
    <property type="entry name" value="Smc_prok"/>
    <property type="match status" value="1"/>
</dbReference>
<feature type="coiled-coil region" evidence="6">
    <location>
        <begin position="843"/>
        <end position="996"/>
    </location>
</feature>
<dbReference type="CDD" id="cd03278">
    <property type="entry name" value="ABC_SMC_barmotin"/>
    <property type="match status" value="1"/>
</dbReference>
<feature type="region of interest" description="Disordered" evidence="7">
    <location>
        <begin position="1025"/>
        <end position="1056"/>
    </location>
</feature>
<organism evidence="9">
    <name type="scientific">uncultured Thermomicrobiales bacterium</name>
    <dbReference type="NCBI Taxonomy" id="1645740"/>
    <lineage>
        <taxon>Bacteria</taxon>
        <taxon>Pseudomonadati</taxon>
        <taxon>Thermomicrobiota</taxon>
        <taxon>Thermomicrobia</taxon>
        <taxon>Thermomicrobiales</taxon>
        <taxon>environmental samples</taxon>
    </lineage>
</organism>
<evidence type="ECO:0000256" key="2">
    <source>
        <dbReference type="ARBA" id="ARBA00022741"/>
    </source>
</evidence>
<comment type="function">
    <text evidence="6">Required for chromosome condensation and partitioning.</text>
</comment>
<dbReference type="InterPro" id="IPR003395">
    <property type="entry name" value="RecF/RecN/SMC_N"/>
</dbReference>
<evidence type="ECO:0000256" key="3">
    <source>
        <dbReference type="ARBA" id="ARBA00022840"/>
    </source>
</evidence>
<dbReference type="GO" id="GO:0016887">
    <property type="term" value="F:ATP hydrolysis activity"/>
    <property type="evidence" value="ECO:0007669"/>
    <property type="project" value="InterPro"/>
</dbReference>
<proteinExistence type="inferred from homology"/>
<sequence length="1304" mass="142001">MTLERLRGPGRINPHSTECADRSCGFRFTVACTDTAGRSGVPFTLAIHHLPALVTNRRIHMTHRAATPAQPMPRLSRLELHGFKSFATRTVFAFEPGITAVVGPNGSGKSNISDAVRWVLGETSTNALRSKRTEDVIFAGGAGKAPTGMAEVTVTFNNEERWLPSEFTEVTVTRRAFRGGDNQYFINGRRVRLKDVALLTASLGQSYTVVGQGLVDAALSQRADERRGLFEHAADLAGLRLKVAEAERSLNEADANTARLTDLLTELEPRLKTMARAARQAREWQGLRDRLTSIQRRHYRRLLRAAADRLGEAEAVARRDQADLDSVRDAFERIEAERQGARDAAAVARDALAAHDARLQAIQEQGRRVGHERDLVRERQSALTRRREDMRDTQTGLDEQVVRVEAELAEVAAGLTGITSEVDAARRALDALQAAARAGQATRSDLERQASDLARAIGQHETRIGALSQQRALIDQKRQTTLAERERAAREAKERADRISGLQREATAFDDKDRQIAARIADLDADLARLLDGATAQRERAVKAFDHRVAIERRLGQASNRLDVLRKMHEAGTGLHAGVRQVMQWREDGSLGGIRGPVAGLIAVSAIYDTAIEVALGGHLQDIVVDRWADAEATIARLKATKAGRATFQPLDTVGRQGAGRPLPAQVVGVDGVHGVAADLVAADEDIAGVVRALLGRIVVVADLATARRIRVDVPAGWSAVTLAGEITRSGGSVTGGSAVRESGVLSRERDLRELPGEIGSLEADLSVARANEAAAVEETQAIAARQGEIETERAGLIAQRRERSGQRDRFAGWLRDLRAEQANSAHQVSAAEETSAGQDAEIARILEERAALIVAANELRERHERIVGELEAHRANTATEDTARAAAQRDLAALEERLRAERRRETSLLAQRASLAEEMAHRAERVAELDGERAALDGQRERLEREVAGLASVETEASGARGPLAATVATAERGVRELEERIERTRGELLDRERRLGQHGLTVERERAELTAIRHRIRDDLGLAAPDDLLEDTSDHPNSDDENSEMPPLDDDHDTVEREISRLRDRLRRVGYVGDDVVADFERETEHHEFLRTQLDDVRGASTALRKMLADLHTTMHERFEQTFAKVAVAFGESFTTLFGGGTARLVLTREEDGAPDDGDGSVGGAAAGAAGIDIVAQPPGKRLQNLSLLSGGERALTAVALLFAILRVNPSPFVLLDEVDAALDEANVVRFRDELRKLAAETQAIVITHNRGTVEIADTLYGVTMGGDGVSQVLSLRLGDLPLDDEIDIRDLPSLAAGVPTR</sequence>
<dbReference type="Gene3D" id="1.10.287.1490">
    <property type="match status" value="1"/>
</dbReference>
<dbReference type="PIRSF" id="PIRSF005719">
    <property type="entry name" value="SMC"/>
    <property type="match status" value="1"/>
</dbReference>
<dbReference type="GO" id="GO:0003677">
    <property type="term" value="F:DNA binding"/>
    <property type="evidence" value="ECO:0007669"/>
    <property type="project" value="UniProtKB-UniRule"/>
</dbReference>
<evidence type="ECO:0000256" key="4">
    <source>
        <dbReference type="ARBA" id="ARBA00023054"/>
    </source>
</evidence>
<dbReference type="InterPro" id="IPR036277">
    <property type="entry name" value="SMC_hinge_sf"/>
</dbReference>
<comment type="domain">
    <text evidence="6">Contains large globular domains required for ATP hydrolysis at each terminus and a third globular domain forming a flexible hinge near the middle of the molecule. These domains are separated by coiled-coil structures.</text>
</comment>
<dbReference type="GO" id="GO:0005694">
    <property type="term" value="C:chromosome"/>
    <property type="evidence" value="ECO:0007669"/>
    <property type="project" value="InterPro"/>
</dbReference>
<evidence type="ECO:0000313" key="9">
    <source>
        <dbReference type="EMBL" id="CAA9543600.1"/>
    </source>
</evidence>
<dbReference type="Pfam" id="PF02463">
    <property type="entry name" value="SMC_N"/>
    <property type="match status" value="1"/>
</dbReference>
<name>A0A6J4UC33_9BACT</name>
<dbReference type="GO" id="GO:0006260">
    <property type="term" value="P:DNA replication"/>
    <property type="evidence" value="ECO:0007669"/>
    <property type="project" value="UniProtKB-UniRule"/>
</dbReference>
<dbReference type="GO" id="GO:0005524">
    <property type="term" value="F:ATP binding"/>
    <property type="evidence" value="ECO:0007669"/>
    <property type="project" value="UniProtKB-UniRule"/>
</dbReference>
<dbReference type="GO" id="GO:0005737">
    <property type="term" value="C:cytoplasm"/>
    <property type="evidence" value="ECO:0007669"/>
    <property type="project" value="UniProtKB-SubCell"/>
</dbReference>
<dbReference type="InterPro" id="IPR024704">
    <property type="entry name" value="SMC"/>
</dbReference>
<dbReference type="SUPFAM" id="SSF75553">
    <property type="entry name" value="Smc hinge domain"/>
    <property type="match status" value="1"/>
</dbReference>
<keyword evidence="1 6" id="KW-0963">Cytoplasm</keyword>
<protein>
    <recommendedName>
        <fullName evidence="6">Chromosome partition protein Smc</fullName>
    </recommendedName>
</protein>
<feature type="coiled-coil region" evidence="6">
    <location>
        <begin position="415"/>
        <end position="505"/>
    </location>
</feature>
<evidence type="ECO:0000259" key="8">
    <source>
        <dbReference type="SMART" id="SM00968"/>
    </source>
</evidence>
<feature type="binding site" evidence="6">
    <location>
        <begin position="104"/>
        <end position="111"/>
    </location>
    <ligand>
        <name>ATP</name>
        <dbReference type="ChEBI" id="CHEBI:30616"/>
    </ligand>
</feature>
<dbReference type="InterPro" id="IPR027417">
    <property type="entry name" value="P-loop_NTPase"/>
</dbReference>
<dbReference type="InterPro" id="IPR010935">
    <property type="entry name" value="SMC_hinge"/>
</dbReference>
<dbReference type="Pfam" id="PF06470">
    <property type="entry name" value="SMC_hinge"/>
    <property type="match status" value="1"/>
</dbReference>
<feature type="domain" description="SMC hinge" evidence="8">
    <location>
        <begin position="592"/>
        <end position="711"/>
    </location>
</feature>
<dbReference type="InterPro" id="IPR011890">
    <property type="entry name" value="SMC_prok"/>
</dbReference>
<keyword evidence="3 6" id="KW-0067">ATP-binding</keyword>
<dbReference type="GO" id="GO:0030261">
    <property type="term" value="P:chromosome condensation"/>
    <property type="evidence" value="ECO:0007669"/>
    <property type="project" value="InterPro"/>
</dbReference>
<feature type="region of interest" description="Disordered" evidence="7">
    <location>
        <begin position="369"/>
        <end position="392"/>
    </location>
</feature>
<keyword evidence="5 6" id="KW-0238">DNA-binding</keyword>
<evidence type="ECO:0000256" key="7">
    <source>
        <dbReference type="SAM" id="MobiDB-lite"/>
    </source>
</evidence>
<dbReference type="EMBL" id="CADCWJ010000076">
    <property type="protein sequence ID" value="CAA9543600.1"/>
    <property type="molecule type" value="Genomic_DNA"/>
</dbReference>
<evidence type="ECO:0000256" key="1">
    <source>
        <dbReference type="ARBA" id="ARBA00022490"/>
    </source>
</evidence>